<dbReference type="InterPro" id="IPR001283">
    <property type="entry name" value="CRISP-related"/>
</dbReference>
<dbReference type="PRINTS" id="PR00837">
    <property type="entry name" value="V5TPXLIKE"/>
</dbReference>
<dbReference type="PANTHER" id="PTHR10334">
    <property type="entry name" value="CYSTEINE-RICH SECRETORY PROTEIN-RELATED"/>
    <property type="match status" value="1"/>
</dbReference>
<proteinExistence type="predicted"/>
<dbReference type="Proteomes" id="UP000184267">
    <property type="component" value="Unassembled WGS sequence"/>
</dbReference>
<dbReference type="EMBL" id="MNAD01000569">
    <property type="protein sequence ID" value="OJT11819.1"/>
    <property type="molecule type" value="Genomic_DNA"/>
</dbReference>
<dbReference type="AlphaFoldDB" id="A0A1M2VW31"/>
<feature type="region of interest" description="Disordered" evidence="1">
    <location>
        <begin position="150"/>
        <end position="256"/>
    </location>
</feature>
<dbReference type="InterPro" id="IPR035940">
    <property type="entry name" value="CAP_sf"/>
</dbReference>
<sequence>MNRLVYFLAALPLLLVFTTSADAGPACARRNEGTDACIAKCGSKWGWPGSVMGSDRWGQVLTKTTTDDMGAVVTKACRVRSTGLASASTTSIASSTSPLLVPPPTVAPANVIVSASASTVTPSSSSSATLRALTHSSSASKKVSLAPLITSSTAPATTRSTTSIPPTTTSTKPKPAPTTTTSTSTTPTEAPSPPPETTTTKKTSTKQAAPTTSASSQSQSSSGDSGNSNSNNGNSGNSGSSSTDSGSSSNSGATSQSDIDQYLSAHNTIRAQHGASPLTWSDDLAAKAQQWANGCVFQHSGGTLGPFGENLAAGTGSSYGIASAVKSWTDEVSEYDSSNPVPSHFTQVVWKASTQVGCAVQSCSGIFAASFGPAKFFVCEYSPQGNVIGQFGQNVQA</sequence>
<dbReference type="Pfam" id="PF00188">
    <property type="entry name" value="CAP"/>
    <property type="match status" value="1"/>
</dbReference>
<accession>A0A1M2VW31</accession>
<dbReference type="SUPFAM" id="SSF55797">
    <property type="entry name" value="PR-1-like"/>
    <property type="match status" value="1"/>
</dbReference>
<keyword evidence="5" id="KW-1185">Reference proteome</keyword>
<dbReference type="InterPro" id="IPR014044">
    <property type="entry name" value="CAP_dom"/>
</dbReference>
<feature type="compositionally biased region" description="Low complexity" evidence="1">
    <location>
        <begin position="150"/>
        <end position="189"/>
    </location>
</feature>
<feature type="signal peptide" evidence="2">
    <location>
        <begin position="1"/>
        <end position="23"/>
    </location>
</feature>
<keyword evidence="2" id="KW-0732">Signal</keyword>
<dbReference type="SMART" id="SM00198">
    <property type="entry name" value="SCP"/>
    <property type="match status" value="1"/>
</dbReference>
<evidence type="ECO:0000313" key="4">
    <source>
        <dbReference type="EMBL" id="OJT11819.1"/>
    </source>
</evidence>
<dbReference type="OMA" id="NHNVHRS"/>
<comment type="caution">
    <text evidence="4">The sequence shown here is derived from an EMBL/GenBank/DDBJ whole genome shotgun (WGS) entry which is preliminary data.</text>
</comment>
<gene>
    <name evidence="4" type="ORF">TRAPUB_11614</name>
</gene>
<feature type="domain" description="SCP" evidence="3">
    <location>
        <begin position="257"/>
        <end position="389"/>
    </location>
</feature>
<dbReference type="OrthoDB" id="337038at2759"/>
<name>A0A1M2VW31_TRAPU</name>
<evidence type="ECO:0000256" key="1">
    <source>
        <dbReference type="SAM" id="MobiDB-lite"/>
    </source>
</evidence>
<evidence type="ECO:0000259" key="3">
    <source>
        <dbReference type="SMART" id="SM00198"/>
    </source>
</evidence>
<reference evidence="4 5" key="1">
    <citation type="submission" date="2016-10" db="EMBL/GenBank/DDBJ databases">
        <title>Genome sequence of the basidiomycete white-rot fungus Trametes pubescens.</title>
        <authorList>
            <person name="Makela M.R."/>
            <person name="Granchi Z."/>
            <person name="Peng M."/>
            <person name="De Vries R.P."/>
            <person name="Grigoriev I."/>
            <person name="Riley R."/>
            <person name="Hilden K."/>
        </authorList>
    </citation>
    <scope>NUCLEOTIDE SEQUENCE [LARGE SCALE GENOMIC DNA]</scope>
    <source>
        <strain evidence="4 5">FBCC735</strain>
    </source>
</reference>
<protein>
    <submittedName>
        <fullName evidence="4">Protein PRY1</fullName>
    </submittedName>
</protein>
<dbReference type="Gene3D" id="3.40.33.10">
    <property type="entry name" value="CAP"/>
    <property type="match status" value="1"/>
</dbReference>
<feature type="chain" id="PRO_5012408849" evidence="2">
    <location>
        <begin position="24"/>
        <end position="397"/>
    </location>
</feature>
<feature type="compositionally biased region" description="Low complexity" evidence="1">
    <location>
        <begin position="197"/>
        <end position="256"/>
    </location>
</feature>
<evidence type="ECO:0000313" key="5">
    <source>
        <dbReference type="Proteomes" id="UP000184267"/>
    </source>
</evidence>
<dbReference type="STRING" id="154538.A0A1M2VW31"/>
<evidence type="ECO:0000256" key="2">
    <source>
        <dbReference type="SAM" id="SignalP"/>
    </source>
</evidence>
<organism evidence="4 5">
    <name type="scientific">Trametes pubescens</name>
    <name type="common">White-rot fungus</name>
    <dbReference type="NCBI Taxonomy" id="154538"/>
    <lineage>
        <taxon>Eukaryota</taxon>
        <taxon>Fungi</taxon>
        <taxon>Dikarya</taxon>
        <taxon>Basidiomycota</taxon>
        <taxon>Agaricomycotina</taxon>
        <taxon>Agaricomycetes</taxon>
        <taxon>Polyporales</taxon>
        <taxon>Polyporaceae</taxon>
        <taxon>Trametes</taxon>
    </lineage>
</organism>